<evidence type="ECO:0000313" key="4">
    <source>
        <dbReference type="Proteomes" id="UP001200145"/>
    </source>
</evidence>
<keyword evidence="2" id="KW-0472">Membrane</keyword>
<dbReference type="Pfam" id="PF02321">
    <property type="entry name" value="OEP"/>
    <property type="match status" value="2"/>
</dbReference>
<keyword evidence="2" id="KW-1134">Transmembrane beta strand</keyword>
<name>A0ABS9BEH4_9BACT</name>
<evidence type="ECO:0000256" key="1">
    <source>
        <dbReference type="ARBA" id="ARBA00007613"/>
    </source>
</evidence>
<accession>A0ABS9BEH4</accession>
<dbReference type="PROSITE" id="PS51257">
    <property type="entry name" value="PROKAR_LIPOPROTEIN"/>
    <property type="match status" value="1"/>
</dbReference>
<keyword evidence="4" id="KW-1185">Reference proteome</keyword>
<dbReference type="NCBIfam" id="TIGR01845">
    <property type="entry name" value="outer_NodT"/>
    <property type="match status" value="1"/>
</dbReference>
<proteinExistence type="inferred from homology"/>
<dbReference type="EMBL" id="JAKEVY010000001">
    <property type="protein sequence ID" value="MCF1714118.1"/>
    <property type="molecule type" value="Genomic_DNA"/>
</dbReference>
<comment type="similarity">
    <text evidence="1 2">Belongs to the outer membrane factor (OMF) (TC 1.B.17) family.</text>
</comment>
<dbReference type="SUPFAM" id="SSF56954">
    <property type="entry name" value="Outer membrane efflux proteins (OEP)"/>
    <property type="match status" value="1"/>
</dbReference>
<dbReference type="Gene3D" id="1.20.1600.10">
    <property type="entry name" value="Outer membrane efflux proteins (OEP)"/>
    <property type="match status" value="1"/>
</dbReference>
<dbReference type="InterPro" id="IPR010131">
    <property type="entry name" value="MdtP/NodT-like"/>
</dbReference>
<reference evidence="3 4" key="1">
    <citation type="submission" date="2022-01" db="EMBL/GenBank/DDBJ databases">
        <title>Flavihumibacter sp. nov., isolated from sediment of a river.</title>
        <authorList>
            <person name="Liu H."/>
        </authorList>
    </citation>
    <scope>NUCLEOTIDE SEQUENCE [LARGE SCALE GENOMIC DNA]</scope>
    <source>
        <strain evidence="3 4">RY-1</strain>
    </source>
</reference>
<comment type="caution">
    <text evidence="3">The sequence shown here is derived from an EMBL/GenBank/DDBJ whole genome shotgun (WGS) entry which is preliminary data.</text>
</comment>
<keyword evidence="2" id="KW-0449">Lipoprotein</keyword>
<gene>
    <name evidence="3" type="ORF">L0U88_05715</name>
</gene>
<keyword evidence="2" id="KW-0812">Transmembrane</keyword>
<evidence type="ECO:0000313" key="3">
    <source>
        <dbReference type="EMBL" id="MCF1714118.1"/>
    </source>
</evidence>
<keyword evidence="2" id="KW-0732">Signal</keyword>
<organism evidence="3 4">
    <name type="scientific">Flavihumibacter fluminis</name>
    <dbReference type="NCBI Taxonomy" id="2909236"/>
    <lineage>
        <taxon>Bacteria</taxon>
        <taxon>Pseudomonadati</taxon>
        <taxon>Bacteroidota</taxon>
        <taxon>Chitinophagia</taxon>
        <taxon>Chitinophagales</taxon>
        <taxon>Chitinophagaceae</taxon>
        <taxon>Flavihumibacter</taxon>
    </lineage>
</organism>
<dbReference type="Proteomes" id="UP001200145">
    <property type="component" value="Unassembled WGS sequence"/>
</dbReference>
<dbReference type="InterPro" id="IPR003423">
    <property type="entry name" value="OMP_efflux"/>
</dbReference>
<sequence>MQKRNIQKYSWIVLTTLLLGSCKLPALVNREVSNTVPESYTGPATDSTNSASINWKTIFTDPDLSALIDTALAHNQELNILLQEIEISKNEIRARKGEYLPFVGVKAGAGATKVPRYTNIGALEATTEIKPGKEMPEPLGEFGIGAYASWEVDIWHKLRNATKAASIRYLASMEGKNFMITNLVAEIASSYYELLALDKQLEILQQNIAIQQNAYELVKVQKEATKVTELAVRRFDAQLASTRSMEFNIRQQITETENRINFLLGRFPQPIPRNRGDFEQSLVPALQTGLPTQLLFNRPDIRQSELELSAAKLDVSVARAQFYPSLGIQSAIGFGAFNPGYLFKAPESMLFSLMGDLAAPLINRNALKASYLNANAKQMQLVYEYEQKLLTAFLETKNQVSNISKLENSYLQKKQQVEDLVLSVDISNRLFNAARADYTEVLFTQREALEARFELVETKLKQWQASINLYHALGGGWK</sequence>
<comment type="subcellular location">
    <subcellularLocation>
        <location evidence="2">Cell membrane</location>
        <topology evidence="2">Lipid-anchor</topology>
    </subcellularLocation>
</comment>
<feature type="signal peptide" evidence="2">
    <location>
        <begin position="1"/>
        <end position="26"/>
    </location>
</feature>
<feature type="chain" id="PRO_5044950375" evidence="2">
    <location>
        <begin position="27"/>
        <end position="478"/>
    </location>
</feature>
<keyword evidence="2" id="KW-0564">Palmitate</keyword>
<protein>
    <submittedName>
        <fullName evidence="3">TolC family protein</fullName>
    </submittedName>
</protein>
<dbReference type="PANTHER" id="PTHR30203:SF30">
    <property type="entry name" value="OUTER MEMBRANE PROTEIN-RELATED"/>
    <property type="match status" value="1"/>
</dbReference>
<dbReference type="PANTHER" id="PTHR30203">
    <property type="entry name" value="OUTER MEMBRANE CATION EFFLUX PROTEIN"/>
    <property type="match status" value="1"/>
</dbReference>
<dbReference type="Gene3D" id="2.20.200.10">
    <property type="entry name" value="Outer membrane efflux proteins (OEP)"/>
    <property type="match status" value="1"/>
</dbReference>
<dbReference type="RefSeq" id="WP_234864645.1">
    <property type="nucleotide sequence ID" value="NZ_JAKEVY010000001.1"/>
</dbReference>
<evidence type="ECO:0000256" key="2">
    <source>
        <dbReference type="RuleBase" id="RU362097"/>
    </source>
</evidence>